<dbReference type="Proteomes" id="UP001223743">
    <property type="component" value="Unassembled WGS sequence"/>
</dbReference>
<proteinExistence type="predicted"/>
<evidence type="ECO:0008006" key="3">
    <source>
        <dbReference type="Google" id="ProtNLM"/>
    </source>
</evidence>
<gene>
    <name evidence="1" type="ORF">QO015_003004</name>
</gene>
<protein>
    <recommendedName>
        <fullName evidence="3">DUF3052 domain-containing protein</fullName>
    </recommendedName>
</protein>
<name>A0ABU0M8V0_9HYPH</name>
<organism evidence="1 2">
    <name type="scientific">Kaistia geumhonensis</name>
    <dbReference type="NCBI Taxonomy" id="410839"/>
    <lineage>
        <taxon>Bacteria</taxon>
        <taxon>Pseudomonadati</taxon>
        <taxon>Pseudomonadota</taxon>
        <taxon>Alphaproteobacteria</taxon>
        <taxon>Hyphomicrobiales</taxon>
        <taxon>Kaistiaceae</taxon>
        <taxon>Kaistia</taxon>
    </lineage>
</organism>
<reference evidence="1 2" key="1">
    <citation type="submission" date="2023-07" db="EMBL/GenBank/DDBJ databases">
        <title>Genomic Encyclopedia of Type Strains, Phase IV (KMG-IV): sequencing the most valuable type-strain genomes for metagenomic binning, comparative biology and taxonomic classification.</title>
        <authorList>
            <person name="Goeker M."/>
        </authorList>
    </citation>
    <scope>NUCLEOTIDE SEQUENCE [LARGE SCALE GENOMIC DNA]</scope>
    <source>
        <strain evidence="1 2">B1-1</strain>
    </source>
</reference>
<sequence length="146" mass="16081">MTAPAPEAGYSKRPLPEKLGFRDGMTVAFIGLPEALEPLATSADFAEVVRLDTWSAPLDWGRFDAVHAFTARRAEIEDHLAGLQGAIRRDGMIWVSWPKKASRVPTDVTEDVIRDAALALDLVDVKVAAVDAVWSGLKLMIRKDRR</sequence>
<evidence type="ECO:0000313" key="2">
    <source>
        <dbReference type="Proteomes" id="UP001223743"/>
    </source>
</evidence>
<comment type="caution">
    <text evidence="1">The sequence shown here is derived from an EMBL/GenBank/DDBJ whole genome shotgun (WGS) entry which is preliminary data.</text>
</comment>
<keyword evidence="2" id="KW-1185">Reference proteome</keyword>
<accession>A0ABU0M8V0</accession>
<dbReference type="EMBL" id="JAUSWJ010000001">
    <property type="protein sequence ID" value="MDQ0517391.1"/>
    <property type="molecule type" value="Genomic_DNA"/>
</dbReference>
<evidence type="ECO:0000313" key="1">
    <source>
        <dbReference type="EMBL" id="MDQ0517391.1"/>
    </source>
</evidence>